<dbReference type="EMBL" id="JAYRBN010000058">
    <property type="protein sequence ID" value="KAL2741629.1"/>
    <property type="molecule type" value="Genomic_DNA"/>
</dbReference>
<protein>
    <submittedName>
        <fullName evidence="2">PiggyBac transposable element-derived protein 4-like</fullName>
    </submittedName>
</protein>
<proteinExistence type="predicted"/>
<dbReference type="Proteomes" id="UP001607303">
    <property type="component" value="Unassembled WGS sequence"/>
</dbReference>
<accession>A0ABD2CA66</accession>
<comment type="caution">
    <text evidence="2">The sequence shown here is derived from an EMBL/GenBank/DDBJ whole genome shotgun (WGS) entry which is preliminary data.</text>
</comment>
<keyword evidence="3" id="KW-1185">Reference proteome</keyword>
<gene>
    <name evidence="2" type="ORF">V1477_009258</name>
</gene>
<evidence type="ECO:0000313" key="2">
    <source>
        <dbReference type="EMBL" id="KAL2741629.1"/>
    </source>
</evidence>
<sequence length="173" mass="20139">MDNFFTNASLATKLLAKRTILFGSIRSNRRELSQLENLIPKTVAYYNKTKFGFDVTDQQMVKKYSVKSKSYRWPVQVSFNILLVEELAEEYHEFLQEKKENLQEMLSDQDNISHLRKIYIVNIIAYNKLTIPVEKTTFIAYNLCTGQVTGYVYLSIKTPILSYVSCFGFTTKN</sequence>
<keyword evidence="1" id="KW-0175">Coiled coil</keyword>
<evidence type="ECO:0000256" key="1">
    <source>
        <dbReference type="SAM" id="Coils"/>
    </source>
</evidence>
<dbReference type="AlphaFoldDB" id="A0ABD2CA66"/>
<name>A0ABD2CA66_VESMC</name>
<organism evidence="2 3">
    <name type="scientific">Vespula maculifrons</name>
    <name type="common">Eastern yellow jacket</name>
    <name type="synonym">Wasp</name>
    <dbReference type="NCBI Taxonomy" id="7453"/>
    <lineage>
        <taxon>Eukaryota</taxon>
        <taxon>Metazoa</taxon>
        <taxon>Ecdysozoa</taxon>
        <taxon>Arthropoda</taxon>
        <taxon>Hexapoda</taxon>
        <taxon>Insecta</taxon>
        <taxon>Pterygota</taxon>
        <taxon>Neoptera</taxon>
        <taxon>Endopterygota</taxon>
        <taxon>Hymenoptera</taxon>
        <taxon>Apocrita</taxon>
        <taxon>Aculeata</taxon>
        <taxon>Vespoidea</taxon>
        <taxon>Vespidae</taxon>
        <taxon>Vespinae</taxon>
        <taxon>Vespula</taxon>
    </lineage>
</organism>
<reference evidence="2 3" key="1">
    <citation type="journal article" date="2024" name="Ann. Entomol. Soc. Am.">
        <title>Genomic analyses of the southern and eastern yellowjacket wasps (Hymenoptera: Vespidae) reveal evolutionary signatures of social life.</title>
        <authorList>
            <person name="Catto M.A."/>
            <person name="Caine P.B."/>
            <person name="Orr S.E."/>
            <person name="Hunt B.G."/>
            <person name="Goodisman M.A.D."/>
        </authorList>
    </citation>
    <scope>NUCLEOTIDE SEQUENCE [LARGE SCALE GENOMIC DNA]</scope>
    <source>
        <strain evidence="2">232</strain>
        <tissue evidence="2">Head and thorax</tissue>
    </source>
</reference>
<evidence type="ECO:0000313" key="3">
    <source>
        <dbReference type="Proteomes" id="UP001607303"/>
    </source>
</evidence>
<feature type="coiled-coil region" evidence="1">
    <location>
        <begin position="84"/>
        <end position="112"/>
    </location>
</feature>